<feature type="region of interest" description="Disordered" evidence="1">
    <location>
        <begin position="1"/>
        <end position="88"/>
    </location>
</feature>
<organism evidence="2 3">
    <name type="scientific">Owenia fusiformis</name>
    <name type="common">Polychaete worm</name>
    <dbReference type="NCBI Taxonomy" id="6347"/>
    <lineage>
        <taxon>Eukaryota</taxon>
        <taxon>Metazoa</taxon>
        <taxon>Spiralia</taxon>
        <taxon>Lophotrochozoa</taxon>
        <taxon>Annelida</taxon>
        <taxon>Polychaeta</taxon>
        <taxon>Sedentaria</taxon>
        <taxon>Canalipalpata</taxon>
        <taxon>Sabellida</taxon>
        <taxon>Oweniida</taxon>
        <taxon>Oweniidae</taxon>
        <taxon>Owenia</taxon>
    </lineage>
</organism>
<comment type="caution">
    <text evidence="2">The sequence shown here is derived from an EMBL/GenBank/DDBJ whole genome shotgun (WGS) entry which is preliminary data.</text>
</comment>
<evidence type="ECO:0000313" key="3">
    <source>
        <dbReference type="Proteomes" id="UP000749559"/>
    </source>
</evidence>
<evidence type="ECO:0000313" key="2">
    <source>
        <dbReference type="EMBL" id="CAH1802691.1"/>
    </source>
</evidence>
<dbReference type="AlphaFoldDB" id="A0A8J1YAH3"/>
<name>A0A8J1YAH3_OWEFU</name>
<dbReference type="Proteomes" id="UP000749559">
    <property type="component" value="Unassembled WGS sequence"/>
</dbReference>
<reference evidence="2" key="1">
    <citation type="submission" date="2022-03" db="EMBL/GenBank/DDBJ databases">
        <authorList>
            <person name="Martin C."/>
        </authorList>
    </citation>
    <scope>NUCLEOTIDE SEQUENCE</scope>
</reference>
<dbReference type="EMBL" id="CAIIXF020000025">
    <property type="protein sequence ID" value="CAH1802691.1"/>
    <property type="molecule type" value="Genomic_DNA"/>
</dbReference>
<feature type="non-terminal residue" evidence="2">
    <location>
        <position position="1"/>
    </location>
</feature>
<feature type="compositionally biased region" description="Polar residues" evidence="1">
    <location>
        <begin position="44"/>
        <end position="59"/>
    </location>
</feature>
<sequence>EHEPESHSRSYDCHRHQPVAMGTPDSPCQETKQHHHMSLRLYRDTTSARPCDLNTSSPKHSNHHRPLSSHIPEQEVTSYRRHQRQQEDRHLAMQQVAEWIEKEHVIGTEEKVVPSNVVVQCHEHHHIHEHHHHHHYHHYYET</sequence>
<accession>A0A8J1YAH3</accession>
<feature type="compositionally biased region" description="Basic and acidic residues" evidence="1">
    <location>
        <begin position="1"/>
        <end position="15"/>
    </location>
</feature>
<protein>
    <submittedName>
        <fullName evidence="2">Uncharacterized protein</fullName>
    </submittedName>
</protein>
<proteinExistence type="predicted"/>
<gene>
    <name evidence="2" type="ORF">OFUS_LOCUS26342</name>
</gene>
<evidence type="ECO:0000256" key="1">
    <source>
        <dbReference type="SAM" id="MobiDB-lite"/>
    </source>
</evidence>
<keyword evidence="3" id="KW-1185">Reference proteome</keyword>